<gene>
    <name evidence="2" type="ORF">PCAR00345_LOCUS27758</name>
</gene>
<reference evidence="2" key="1">
    <citation type="submission" date="2021-01" db="EMBL/GenBank/DDBJ databases">
        <authorList>
            <person name="Corre E."/>
            <person name="Pelletier E."/>
            <person name="Niang G."/>
            <person name="Scheremetjew M."/>
            <person name="Finn R."/>
            <person name="Kale V."/>
            <person name="Holt S."/>
            <person name="Cochrane G."/>
            <person name="Meng A."/>
            <person name="Brown T."/>
            <person name="Cohen L."/>
        </authorList>
    </citation>
    <scope>NUCLEOTIDE SEQUENCE</scope>
    <source>
        <strain evidence="2">CCMP645</strain>
    </source>
</reference>
<protein>
    <submittedName>
        <fullName evidence="2">Uncharacterized protein</fullName>
    </submittedName>
</protein>
<feature type="region of interest" description="Disordered" evidence="1">
    <location>
        <begin position="164"/>
        <end position="185"/>
    </location>
</feature>
<accession>A0A7S4BS55</accession>
<sequence>MASLISFDEALPARDSPSPSQGCSSAMAPAPVVVNPGDFKLRDFKGNRNFEKPKIFWSILELGQTDVPDRRVHHGSYFGSYLGNTAEEPCEPVPELEEVSKSGKLRKRCMASSHHRSSKPESPHVPERRVHDGKCFRNLRQRLRADEVDAKLEAVSIPTWALPQSEPRKREWRPQPPPEPRVRNGNCFNEWQKRRALVDPDAKDIQPPFLALLGPHFENVLFDVLPLPPTEARVHGGRAFAHLPKRQIMRTSDVYEPNDSSDSAQDQFT</sequence>
<organism evidence="2">
    <name type="scientific">Chrysotila carterae</name>
    <name type="common">Marine alga</name>
    <name type="synonym">Syracosphaera carterae</name>
    <dbReference type="NCBI Taxonomy" id="13221"/>
    <lineage>
        <taxon>Eukaryota</taxon>
        <taxon>Haptista</taxon>
        <taxon>Haptophyta</taxon>
        <taxon>Prymnesiophyceae</taxon>
        <taxon>Isochrysidales</taxon>
        <taxon>Isochrysidaceae</taxon>
        <taxon>Chrysotila</taxon>
    </lineage>
</organism>
<feature type="region of interest" description="Disordered" evidence="1">
    <location>
        <begin position="1"/>
        <end position="29"/>
    </location>
</feature>
<dbReference type="AlphaFoldDB" id="A0A7S4BS55"/>
<feature type="compositionally biased region" description="Basic and acidic residues" evidence="1">
    <location>
        <begin position="118"/>
        <end position="130"/>
    </location>
</feature>
<feature type="region of interest" description="Disordered" evidence="1">
    <location>
        <begin position="108"/>
        <end position="130"/>
    </location>
</feature>
<evidence type="ECO:0000256" key="1">
    <source>
        <dbReference type="SAM" id="MobiDB-lite"/>
    </source>
</evidence>
<evidence type="ECO:0000313" key="2">
    <source>
        <dbReference type="EMBL" id="CAE0775124.1"/>
    </source>
</evidence>
<name>A0A7S4BS55_CHRCT</name>
<proteinExistence type="predicted"/>
<dbReference type="EMBL" id="HBIZ01043413">
    <property type="protein sequence ID" value="CAE0775124.1"/>
    <property type="molecule type" value="Transcribed_RNA"/>
</dbReference>
<feature type="compositionally biased region" description="Basic residues" evidence="1">
    <location>
        <begin position="108"/>
        <end position="117"/>
    </location>
</feature>